<keyword evidence="4" id="KW-0732">Signal</keyword>
<feature type="domain" description="Spore germination protein N-terminal" evidence="9">
    <location>
        <begin position="29"/>
        <end position="202"/>
    </location>
</feature>
<dbReference type="EMBL" id="JBHSAM010000028">
    <property type="protein sequence ID" value="MFC4101640.1"/>
    <property type="molecule type" value="Genomic_DNA"/>
</dbReference>
<comment type="similarity">
    <text evidence="2">Belongs to the GerABKC lipoprotein family.</text>
</comment>
<evidence type="ECO:0000256" key="2">
    <source>
        <dbReference type="ARBA" id="ARBA00007886"/>
    </source>
</evidence>
<evidence type="ECO:0000256" key="4">
    <source>
        <dbReference type="ARBA" id="ARBA00022729"/>
    </source>
</evidence>
<evidence type="ECO:0000256" key="5">
    <source>
        <dbReference type="ARBA" id="ARBA00023136"/>
    </source>
</evidence>
<dbReference type="InterPro" id="IPR057336">
    <property type="entry name" value="GerAC_N"/>
</dbReference>
<dbReference type="InterPro" id="IPR046953">
    <property type="entry name" value="Spore_GerAC-like_C"/>
</dbReference>
<accession>A0ABV8K6K8</accession>
<dbReference type="Pfam" id="PF25198">
    <property type="entry name" value="Spore_GerAC_N"/>
    <property type="match status" value="1"/>
</dbReference>
<evidence type="ECO:0000256" key="7">
    <source>
        <dbReference type="ARBA" id="ARBA00023288"/>
    </source>
</evidence>
<dbReference type="Gene3D" id="3.30.300.210">
    <property type="entry name" value="Nutrient germinant receptor protein C, domain 3"/>
    <property type="match status" value="1"/>
</dbReference>
<protein>
    <submittedName>
        <fullName evidence="10">Ger(X)C family spore germination protein</fullName>
    </submittedName>
</protein>
<dbReference type="Pfam" id="PF05504">
    <property type="entry name" value="Spore_GerAC"/>
    <property type="match status" value="1"/>
</dbReference>
<evidence type="ECO:0000256" key="1">
    <source>
        <dbReference type="ARBA" id="ARBA00004635"/>
    </source>
</evidence>
<dbReference type="NCBIfam" id="TIGR02887">
    <property type="entry name" value="spore_ger_x_C"/>
    <property type="match status" value="1"/>
</dbReference>
<keyword evidence="5" id="KW-0472">Membrane</keyword>
<dbReference type="Proteomes" id="UP001595715">
    <property type="component" value="Unassembled WGS sequence"/>
</dbReference>
<evidence type="ECO:0000256" key="6">
    <source>
        <dbReference type="ARBA" id="ARBA00023139"/>
    </source>
</evidence>
<name>A0ABV8K6K8_9BACL</name>
<dbReference type="PANTHER" id="PTHR35789:SF1">
    <property type="entry name" value="SPORE GERMINATION PROTEIN B3"/>
    <property type="match status" value="1"/>
</dbReference>
<evidence type="ECO:0000313" key="10">
    <source>
        <dbReference type="EMBL" id="MFC4101640.1"/>
    </source>
</evidence>
<keyword evidence="6" id="KW-0564">Palmitate</keyword>
<dbReference type="InterPro" id="IPR008844">
    <property type="entry name" value="Spore_GerAC-like"/>
</dbReference>
<keyword evidence="3" id="KW-0309">Germination</keyword>
<dbReference type="PROSITE" id="PS51257">
    <property type="entry name" value="PROKAR_LIPOPROTEIN"/>
    <property type="match status" value="1"/>
</dbReference>
<evidence type="ECO:0000313" key="11">
    <source>
        <dbReference type="Proteomes" id="UP001595715"/>
    </source>
</evidence>
<dbReference type="InterPro" id="IPR038501">
    <property type="entry name" value="Spore_GerAC_C_sf"/>
</dbReference>
<dbReference type="RefSeq" id="WP_377720248.1">
    <property type="nucleotide sequence ID" value="NZ_JBHSAM010000028.1"/>
</dbReference>
<keyword evidence="11" id="KW-1185">Reference proteome</keyword>
<feature type="domain" description="Spore germination GerAC-like C-terminal" evidence="8">
    <location>
        <begin position="232"/>
        <end position="394"/>
    </location>
</feature>
<reference evidence="11" key="1">
    <citation type="journal article" date="2019" name="Int. J. Syst. Evol. Microbiol.">
        <title>The Global Catalogue of Microorganisms (GCM) 10K type strain sequencing project: providing services to taxonomists for standard genome sequencing and annotation.</title>
        <authorList>
            <consortium name="The Broad Institute Genomics Platform"/>
            <consortium name="The Broad Institute Genome Sequencing Center for Infectious Disease"/>
            <person name="Wu L."/>
            <person name="Ma J."/>
        </authorList>
    </citation>
    <scope>NUCLEOTIDE SEQUENCE [LARGE SCALE GENOMIC DNA]</scope>
    <source>
        <strain evidence="11">IBRC-M 10987</strain>
    </source>
</reference>
<organism evidence="10 11">
    <name type="scientific">Paenibacillus xanthanilyticus</name>
    <dbReference type="NCBI Taxonomy" id="1783531"/>
    <lineage>
        <taxon>Bacteria</taxon>
        <taxon>Bacillati</taxon>
        <taxon>Bacillota</taxon>
        <taxon>Bacilli</taxon>
        <taxon>Bacillales</taxon>
        <taxon>Paenibacillaceae</taxon>
        <taxon>Paenibacillus</taxon>
    </lineage>
</organism>
<gene>
    <name evidence="10" type="ORF">ACFOZ8_18495</name>
</gene>
<dbReference type="PANTHER" id="PTHR35789">
    <property type="entry name" value="SPORE GERMINATION PROTEIN B3"/>
    <property type="match status" value="1"/>
</dbReference>
<proteinExistence type="inferred from homology"/>
<evidence type="ECO:0000256" key="3">
    <source>
        <dbReference type="ARBA" id="ARBA00022544"/>
    </source>
</evidence>
<comment type="subcellular location">
    <subcellularLocation>
        <location evidence="1">Membrane</location>
        <topology evidence="1">Lipid-anchor</topology>
    </subcellularLocation>
</comment>
<comment type="caution">
    <text evidence="10">The sequence shown here is derived from an EMBL/GenBank/DDBJ whole genome shotgun (WGS) entry which is preliminary data.</text>
</comment>
<evidence type="ECO:0000259" key="8">
    <source>
        <dbReference type="Pfam" id="PF05504"/>
    </source>
</evidence>
<sequence length="407" mass="45673">MNDWRRLPRRLACIILTAICCLLVTGCWDSVELDRLAFTASTGIDYKDGKWVISYQVVVPSAISPAAVGGQGRIPFAVYTTSGRTIRDALWRTRYESSRGLYLGHTRTLIIGESALKHGVSQLMDLYLRNLDTRETVSVLATSGEARQILGQLMQFEVLPGEGLEDMIAGEANEESVLPYVTIHTLGMSLLGTSRSGVVPEVIISGSSPLTKLEEMNQSILPSQLKLGRLEVLHHDKHAGWLSQKEAFGLGFMRNEIKATTIAFSCTSGGRKPNSTFRLLRNKTKLSVSKADGRFNVKVLVKVEGDLRETDCPLDFNEPNAEREMEKQLEKDISEQILNSWTAIKKLKTDVVGVSDLIHRKYPKEWRAMKSDWEREFVRIDIHPKVEVKINHTGLTLKSYKKQAEEE</sequence>
<keyword evidence="7" id="KW-0449">Lipoprotein</keyword>
<evidence type="ECO:0000259" key="9">
    <source>
        <dbReference type="Pfam" id="PF25198"/>
    </source>
</evidence>